<proteinExistence type="predicted"/>
<reference evidence="1" key="1">
    <citation type="journal article" date="2020" name="Stud. Mycol.">
        <title>101 Dothideomycetes genomes: a test case for predicting lifestyles and emergence of pathogens.</title>
        <authorList>
            <person name="Haridas S."/>
            <person name="Albert R."/>
            <person name="Binder M."/>
            <person name="Bloem J."/>
            <person name="Labutti K."/>
            <person name="Salamov A."/>
            <person name="Andreopoulos B."/>
            <person name="Baker S."/>
            <person name="Barry K."/>
            <person name="Bills G."/>
            <person name="Bluhm B."/>
            <person name="Cannon C."/>
            <person name="Castanera R."/>
            <person name="Culley D."/>
            <person name="Daum C."/>
            <person name="Ezra D."/>
            <person name="Gonzalez J."/>
            <person name="Henrissat B."/>
            <person name="Kuo A."/>
            <person name="Liang C."/>
            <person name="Lipzen A."/>
            <person name="Lutzoni F."/>
            <person name="Magnuson J."/>
            <person name="Mondo S."/>
            <person name="Nolan M."/>
            <person name="Ohm R."/>
            <person name="Pangilinan J."/>
            <person name="Park H.-J."/>
            <person name="Ramirez L."/>
            <person name="Alfaro M."/>
            <person name="Sun H."/>
            <person name="Tritt A."/>
            <person name="Yoshinaga Y."/>
            <person name="Zwiers L.-H."/>
            <person name="Turgeon B."/>
            <person name="Goodwin S."/>
            <person name="Spatafora J."/>
            <person name="Crous P."/>
            <person name="Grigoriev I."/>
        </authorList>
    </citation>
    <scope>NUCLEOTIDE SEQUENCE</scope>
    <source>
        <strain evidence="1">CBS 116005</strain>
    </source>
</reference>
<evidence type="ECO:0000313" key="1">
    <source>
        <dbReference type="EMBL" id="KAF2765498.1"/>
    </source>
</evidence>
<gene>
    <name evidence="1" type="ORF">EJ03DRAFT_206788</name>
</gene>
<organism evidence="1 2">
    <name type="scientific">Teratosphaeria nubilosa</name>
    <dbReference type="NCBI Taxonomy" id="161662"/>
    <lineage>
        <taxon>Eukaryota</taxon>
        <taxon>Fungi</taxon>
        <taxon>Dikarya</taxon>
        <taxon>Ascomycota</taxon>
        <taxon>Pezizomycotina</taxon>
        <taxon>Dothideomycetes</taxon>
        <taxon>Dothideomycetidae</taxon>
        <taxon>Mycosphaerellales</taxon>
        <taxon>Teratosphaeriaceae</taxon>
        <taxon>Teratosphaeria</taxon>
    </lineage>
</organism>
<keyword evidence="2" id="KW-1185">Reference proteome</keyword>
<evidence type="ECO:0000313" key="2">
    <source>
        <dbReference type="Proteomes" id="UP000799436"/>
    </source>
</evidence>
<sequence length="98" mass="11252">MWPSPRILYSCIRRTLPCLIFGLAPTNGCYECAKIIYIEPLGWAATACKPQRPRLSLVSWAHASHKLCMHVSSRLHQVHLLPLQNFCRRAFLFRPCMG</sequence>
<dbReference type="AlphaFoldDB" id="A0A6G1KZA6"/>
<dbReference type="Proteomes" id="UP000799436">
    <property type="component" value="Unassembled WGS sequence"/>
</dbReference>
<name>A0A6G1KZA6_9PEZI</name>
<protein>
    <submittedName>
        <fullName evidence="1">Uncharacterized protein</fullName>
    </submittedName>
</protein>
<dbReference type="EMBL" id="ML995890">
    <property type="protein sequence ID" value="KAF2765498.1"/>
    <property type="molecule type" value="Genomic_DNA"/>
</dbReference>
<accession>A0A6G1KZA6</accession>